<keyword evidence="2" id="KW-1185">Reference proteome</keyword>
<evidence type="ECO:0000313" key="2">
    <source>
        <dbReference type="Proteomes" id="UP000001312"/>
    </source>
</evidence>
<protein>
    <submittedName>
        <fullName evidence="1">Uncharacterized protein</fullName>
    </submittedName>
</protein>
<dbReference type="AlphaFoldDB" id="A7EU89"/>
<sequence length="117" mass="13015">MVLLREIIFKDGWPLDQSIPLSAESLDPYNSPAIAFSHYQFHAPMDAGHRLRRPCKYGTSILSTGPFLLGLLTNIQLVPRKQIGAILLSPPDRSSFQATCKKCFSGTTTKFAERSFS</sequence>
<organism evidence="1 2">
    <name type="scientific">Sclerotinia sclerotiorum (strain ATCC 18683 / 1980 / Ss-1)</name>
    <name type="common">White mold</name>
    <name type="synonym">Whetzelinia sclerotiorum</name>
    <dbReference type="NCBI Taxonomy" id="665079"/>
    <lineage>
        <taxon>Eukaryota</taxon>
        <taxon>Fungi</taxon>
        <taxon>Dikarya</taxon>
        <taxon>Ascomycota</taxon>
        <taxon>Pezizomycotina</taxon>
        <taxon>Leotiomycetes</taxon>
        <taxon>Helotiales</taxon>
        <taxon>Sclerotiniaceae</taxon>
        <taxon>Sclerotinia</taxon>
    </lineage>
</organism>
<reference evidence="2" key="1">
    <citation type="journal article" date="2011" name="PLoS Genet.">
        <title>Genomic analysis of the necrotrophic fungal pathogens Sclerotinia sclerotiorum and Botrytis cinerea.</title>
        <authorList>
            <person name="Amselem J."/>
            <person name="Cuomo C.A."/>
            <person name="van Kan J.A."/>
            <person name="Viaud M."/>
            <person name="Benito E.P."/>
            <person name="Couloux A."/>
            <person name="Coutinho P.M."/>
            <person name="de Vries R.P."/>
            <person name="Dyer P.S."/>
            <person name="Fillinger S."/>
            <person name="Fournier E."/>
            <person name="Gout L."/>
            <person name="Hahn M."/>
            <person name="Kohn L."/>
            <person name="Lapalu N."/>
            <person name="Plummer K.M."/>
            <person name="Pradier J.M."/>
            <person name="Quevillon E."/>
            <person name="Sharon A."/>
            <person name="Simon A."/>
            <person name="ten Have A."/>
            <person name="Tudzynski B."/>
            <person name="Tudzynski P."/>
            <person name="Wincker P."/>
            <person name="Andrew M."/>
            <person name="Anthouard V."/>
            <person name="Beever R.E."/>
            <person name="Beffa R."/>
            <person name="Benoit I."/>
            <person name="Bouzid O."/>
            <person name="Brault B."/>
            <person name="Chen Z."/>
            <person name="Choquer M."/>
            <person name="Collemare J."/>
            <person name="Cotton P."/>
            <person name="Danchin E.G."/>
            <person name="Da Silva C."/>
            <person name="Gautier A."/>
            <person name="Giraud C."/>
            <person name="Giraud T."/>
            <person name="Gonzalez C."/>
            <person name="Grossetete S."/>
            <person name="Guldener U."/>
            <person name="Henrissat B."/>
            <person name="Howlett B.J."/>
            <person name="Kodira C."/>
            <person name="Kretschmer M."/>
            <person name="Lappartient A."/>
            <person name="Leroch M."/>
            <person name="Levis C."/>
            <person name="Mauceli E."/>
            <person name="Neuveglise C."/>
            <person name="Oeser B."/>
            <person name="Pearson M."/>
            <person name="Poulain J."/>
            <person name="Poussereau N."/>
            <person name="Quesneville H."/>
            <person name="Rascle C."/>
            <person name="Schumacher J."/>
            <person name="Segurens B."/>
            <person name="Sexton A."/>
            <person name="Silva E."/>
            <person name="Sirven C."/>
            <person name="Soanes D.M."/>
            <person name="Talbot N.J."/>
            <person name="Templeton M."/>
            <person name="Yandava C."/>
            <person name="Yarden O."/>
            <person name="Zeng Q."/>
            <person name="Rollins J.A."/>
            <person name="Lebrun M.H."/>
            <person name="Dickman M."/>
        </authorList>
    </citation>
    <scope>NUCLEOTIDE SEQUENCE [LARGE SCALE GENOMIC DNA]</scope>
    <source>
        <strain evidence="2">ATCC 18683 / 1980 / Ss-1</strain>
    </source>
</reference>
<evidence type="ECO:0000313" key="1">
    <source>
        <dbReference type="EMBL" id="EDN93031.1"/>
    </source>
</evidence>
<proteinExistence type="predicted"/>
<accession>A7EU89</accession>
<gene>
    <name evidence="1" type="ORF">SS1G_08896</name>
</gene>
<dbReference type="KEGG" id="ssl:SS1G_08896"/>
<dbReference type="GeneID" id="5486178"/>
<dbReference type="EMBL" id="CH476632">
    <property type="protein sequence ID" value="EDN93031.1"/>
    <property type="molecule type" value="Genomic_DNA"/>
</dbReference>
<dbReference type="Proteomes" id="UP000001312">
    <property type="component" value="Unassembled WGS sequence"/>
</dbReference>
<dbReference type="InParanoid" id="A7EU89"/>
<dbReference type="RefSeq" id="XP_001590132.1">
    <property type="nucleotide sequence ID" value="XM_001590082.1"/>
</dbReference>
<name>A7EU89_SCLS1</name>